<keyword evidence="2" id="KW-1185">Reference proteome</keyword>
<organism evidence="1 2">
    <name type="scientific">Bacteroides faecalis</name>
    <dbReference type="NCBI Taxonomy" id="2447885"/>
    <lineage>
        <taxon>Bacteria</taxon>
        <taxon>Pseudomonadati</taxon>
        <taxon>Bacteroidota</taxon>
        <taxon>Bacteroidia</taxon>
        <taxon>Bacteroidales</taxon>
        <taxon>Bacteroidaceae</taxon>
        <taxon>Bacteroides</taxon>
    </lineage>
</organism>
<sequence length="75" mass="9045">MRKSKEIADLKKREDKLMEQHIKNVESTDLHNYGLYENVIFYFEQRKLIIDDEEISMNPQTAILLQNFLDAPIYR</sequence>
<comment type="caution">
    <text evidence="1">The sequence shown here is derived from an EMBL/GenBank/DDBJ whole genome shotgun (WGS) entry which is preliminary data.</text>
</comment>
<protein>
    <submittedName>
        <fullName evidence="1">Uncharacterized protein</fullName>
    </submittedName>
</protein>
<dbReference type="AlphaFoldDB" id="A0A401M1T4"/>
<proteinExistence type="predicted"/>
<reference evidence="1 2" key="1">
    <citation type="submission" date="2018-10" db="EMBL/GenBank/DDBJ databases">
        <title>Draft Genome Sequence of Bacteroides sp. KCTC 15687.</title>
        <authorList>
            <person name="Yu S.Y."/>
            <person name="Kim J.S."/>
            <person name="Oh B.S."/>
            <person name="Park S.H."/>
            <person name="Kang S.W."/>
            <person name="Park J.E."/>
            <person name="Choi S.H."/>
            <person name="Han K.I."/>
            <person name="Lee K.C."/>
            <person name="Eom M.K."/>
            <person name="Suh M.K."/>
            <person name="Lee D.H."/>
            <person name="Yoon H."/>
            <person name="Kim B."/>
            <person name="Yang S.J."/>
            <person name="Lee J.S."/>
            <person name="Lee J.H."/>
        </authorList>
    </citation>
    <scope>NUCLEOTIDE SEQUENCE [LARGE SCALE GENOMIC DNA]</scope>
    <source>
        <strain evidence="1 2">KCTC 15687</strain>
    </source>
</reference>
<name>A0A401M1T4_9BACE</name>
<dbReference type="Proteomes" id="UP000288079">
    <property type="component" value="Unassembled WGS sequence"/>
</dbReference>
<accession>A0A401M1T4</accession>
<evidence type="ECO:0000313" key="2">
    <source>
        <dbReference type="Proteomes" id="UP000288079"/>
    </source>
</evidence>
<dbReference type="RefSeq" id="WP_125043137.1">
    <property type="nucleotide sequence ID" value="NZ_BHWB01000032.1"/>
</dbReference>
<dbReference type="OrthoDB" id="1029525at2"/>
<gene>
    <name evidence="1" type="ORF">KGMB02408_46020</name>
</gene>
<dbReference type="EMBL" id="BHWB01000032">
    <property type="protein sequence ID" value="GCB37657.1"/>
    <property type="molecule type" value="Genomic_DNA"/>
</dbReference>
<evidence type="ECO:0000313" key="1">
    <source>
        <dbReference type="EMBL" id="GCB37657.1"/>
    </source>
</evidence>